<evidence type="ECO:0000313" key="1">
    <source>
        <dbReference type="EMBL" id="EGH19334.1"/>
    </source>
</evidence>
<comment type="caution">
    <text evidence="1">The sequence shown here is derived from an EMBL/GenBank/DDBJ whole genome shotgun (WGS) entry which is preliminary data.</text>
</comment>
<feature type="non-terminal residue" evidence="1">
    <location>
        <position position="1"/>
    </location>
</feature>
<accession>F3CJ92</accession>
<reference evidence="1 2" key="1">
    <citation type="journal article" date="2011" name="PLoS Pathog.">
        <title>Dynamic evolution of pathogenicity revealed by sequencing and comparative genomics of 19 Pseudomonas syringae isolates.</title>
        <authorList>
            <person name="Baltrus D.A."/>
            <person name="Nishimura M.T."/>
            <person name="Romanchuk A."/>
            <person name="Chang J.H."/>
            <person name="Mukhtar M.S."/>
            <person name="Cherkis K."/>
            <person name="Roach J."/>
            <person name="Grant S.R."/>
            <person name="Jones C.D."/>
            <person name="Dangl J.L."/>
        </authorList>
    </citation>
    <scope>NUCLEOTIDE SEQUENCE [LARGE SCALE GENOMIC DNA]</scope>
    <source>
        <strain evidence="2">race 4</strain>
    </source>
</reference>
<sequence>AAAGGTANISRAHLTAKALRAGSVWVNQYDGGDMTG</sequence>
<dbReference type="AlphaFoldDB" id="F3CJ92"/>
<feature type="non-terminal residue" evidence="1">
    <location>
        <position position="36"/>
    </location>
</feature>
<protein>
    <submittedName>
        <fullName evidence="1">Aldehyde dehydrogenase family protein</fullName>
    </submittedName>
</protein>
<evidence type="ECO:0000313" key="2">
    <source>
        <dbReference type="Proteomes" id="UP000005466"/>
    </source>
</evidence>
<proteinExistence type="predicted"/>
<name>F3CJ92_PSESG</name>
<dbReference type="Proteomes" id="UP000005466">
    <property type="component" value="Unassembled WGS sequence"/>
</dbReference>
<organism evidence="1 2">
    <name type="scientific">Pseudomonas savastanoi pv. glycinea str. race 4</name>
    <dbReference type="NCBI Taxonomy" id="875330"/>
    <lineage>
        <taxon>Bacteria</taxon>
        <taxon>Pseudomonadati</taxon>
        <taxon>Pseudomonadota</taxon>
        <taxon>Gammaproteobacteria</taxon>
        <taxon>Pseudomonadales</taxon>
        <taxon>Pseudomonadaceae</taxon>
        <taxon>Pseudomonas</taxon>
    </lineage>
</organism>
<dbReference type="EMBL" id="ADWY01003922">
    <property type="protein sequence ID" value="EGH19334.1"/>
    <property type="molecule type" value="Genomic_DNA"/>
</dbReference>
<gene>
    <name evidence="1" type="ORF">Pgy4_40832</name>
</gene>